<sequence length="832" mass="94504">MSSSGQNGGPLETLEEEATALSKMGSPRAIGSHQHQPQQQPQQQGPKSRSKKTVYPEPSFAMGSGNGAVNSKTIGLGISRRPSDNVLMSLAQEQQEQQEQQQQQQQKQKQKQQQQQQQQQAMSPPPSRKKLISNHERPLSNDSIVTQNSNLFSSNASSTAWSSNDSSRGSSIIGELSVENVKRISEEVSFTETDGESTIDLTSTGGSEYSASTQQNLPQTRQSQAQNQTPPKNRYVFTNASMARTQASFSSSHPSPLKNDFSRNSVPNKLYSKSTSALAQHQQKSTHGNQQSALTPSQRYRLRKEQNKTALQNSIKQKEKYYDEQETLPSSPYANDTDVGADFIWNIPVASNSTNSFLMSLPHPPMKKGRSKRSLGFSRSSSQTSGLSDSSGQYLDYNEMPPLPIQGLDDRSDFQGFQQTSEALSSIYQHSSNKLMQSRLWERTNSMETLPMQFKVASDEGMEDLQLVSEDKVQLCSPSRPTWLPPKGEVERRSHEEKINKTMSMASLDQLDRSRGREEALIRDETNRQKTILLIDRGLTRQSSLYDLKKIIWETPLSSDTRAEVYNVLLQSEERMISELYIEPFDKVLDIVQHMHFPRGKQLEIEKLLDTIPAPGRLPRFEEVVLLLKMKSISSRGLLPGDQLLFFHLLHENAGLDLKKVWELVNLIQMTCFNDVTTSKLDVRTVSTRGVIASYIANSADFKNEFNSECLNITTWWNILLRMEHDLFMWCLDIIIVHNSQCYKNRPVVRQKVADKTWDVYKAQHVVVNYKILASLMLNVLLNYHFGFNDLRSLGEMTDKEYRIPSIAQESIDSGLDYEMFIKKWRHYNKKF</sequence>
<evidence type="ECO:0000313" key="10">
    <source>
        <dbReference type="EMBL" id="CEP60685.1"/>
    </source>
</evidence>
<reference evidence="10 11" key="1">
    <citation type="submission" date="2014-12" db="EMBL/GenBank/DDBJ databases">
        <authorList>
            <person name="Neuveglise Cecile"/>
        </authorList>
    </citation>
    <scope>NUCLEOTIDE SEQUENCE [LARGE SCALE GENOMIC DNA]</scope>
    <source>
        <strain evidence="10 11">CBS 12615</strain>
    </source>
</reference>
<accession>A0A0C7MLJ1</accession>
<dbReference type="Pfam" id="PF17076">
    <property type="entry name" value="SBE2_C"/>
    <property type="match status" value="1"/>
</dbReference>
<feature type="compositionally biased region" description="Polar residues" evidence="6">
    <location>
        <begin position="262"/>
        <end position="297"/>
    </location>
</feature>
<evidence type="ECO:0000256" key="3">
    <source>
        <dbReference type="ARBA" id="ARBA00022927"/>
    </source>
</evidence>
<dbReference type="Proteomes" id="UP000054304">
    <property type="component" value="Unassembled WGS sequence"/>
</dbReference>
<keyword evidence="5" id="KW-0961">Cell wall biogenesis/degradation</keyword>
<evidence type="ECO:0000256" key="2">
    <source>
        <dbReference type="ARBA" id="ARBA00022448"/>
    </source>
</evidence>
<feature type="region of interest" description="Disordered" evidence="6">
    <location>
        <begin position="189"/>
        <end position="232"/>
    </location>
</feature>
<feature type="compositionally biased region" description="Low complexity" evidence="6">
    <location>
        <begin position="374"/>
        <end position="392"/>
    </location>
</feature>
<keyword evidence="3" id="KW-0653">Protein transport</keyword>
<evidence type="ECO:0000256" key="4">
    <source>
        <dbReference type="ARBA" id="ARBA00023034"/>
    </source>
</evidence>
<dbReference type="InterPro" id="IPR053948">
    <property type="entry name" value="SBE2/SBE22_N"/>
</dbReference>
<dbReference type="HOGENOM" id="CLU_019068_0_0_1"/>
<evidence type="ECO:0000256" key="6">
    <source>
        <dbReference type="SAM" id="MobiDB-lite"/>
    </source>
</evidence>
<evidence type="ECO:0000313" key="11">
    <source>
        <dbReference type="Proteomes" id="UP000054304"/>
    </source>
</evidence>
<feature type="domain" description="SBE2/SBE22 middle" evidence="8">
    <location>
        <begin position="395"/>
        <end position="514"/>
    </location>
</feature>
<dbReference type="RefSeq" id="XP_022626927.1">
    <property type="nucleotide sequence ID" value="XM_022774873.1"/>
</dbReference>
<dbReference type="Pfam" id="PF22876">
    <property type="entry name" value="SBE2_N"/>
    <property type="match status" value="1"/>
</dbReference>
<feature type="compositionally biased region" description="Low complexity" evidence="6">
    <location>
        <begin position="92"/>
        <end position="120"/>
    </location>
</feature>
<feature type="domain" description="SBE2/SBE22 N-terminal" evidence="9">
    <location>
        <begin position="69"/>
        <end position="372"/>
    </location>
</feature>
<dbReference type="InterPro" id="IPR031403">
    <property type="entry name" value="Sbe2/Sbe22_C"/>
</dbReference>
<dbReference type="GeneID" id="34684089"/>
<keyword evidence="4" id="KW-0333">Golgi apparatus</keyword>
<dbReference type="OrthoDB" id="289721at2759"/>
<protein>
    <submittedName>
        <fullName evidence="10">LALA0S01e16622g1_1</fullName>
    </submittedName>
</protein>
<evidence type="ECO:0000256" key="5">
    <source>
        <dbReference type="ARBA" id="ARBA00023316"/>
    </source>
</evidence>
<evidence type="ECO:0000256" key="1">
    <source>
        <dbReference type="ARBA" id="ARBA00004555"/>
    </source>
</evidence>
<dbReference type="Pfam" id="PF22874">
    <property type="entry name" value="SBE2_M"/>
    <property type="match status" value="1"/>
</dbReference>
<feature type="region of interest" description="Disordered" evidence="6">
    <location>
        <begin position="246"/>
        <end position="297"/>
    </location>
</feature>
<dbReference type="EMBL" id="LN736360">
    <property type="protein sequence ID" value="CEP60685.1"/>
    <property type="molecule type" value="Genomic_DNA"/>
</dbReference>
<feature type="compositionally biased region" description="Low complexity" evidence="6">
    <location>
        <begin position="33"/>
        <end position="44"/>
    </location>
</feature>
<dbReference type="GO" id="GO:0031505">
    <property type="term" value="P:fungal-type cell wall organization"/>
    <property type="evidence" value="ECO:0007669"/>
    <property type="project" value="InterPro"/>
</dbReference>
<evidence type="ECO:0000259" key="8">
    <source>
        <dbReference type="Pfam" id="PF22874"/>
    </source>
</evidence>
<feature type="region of interest" description="Disordered" evidence="6">
    <location>
        <begin position="1"/>
        <end position="147"/>
    </location>
</feature>
<dbReference type="InterPro" id="IPR053949">
    <property type="entry name" value="SBE2/SBE22_M"/>
</dbReference>
<gene>
    <name evidence="10" type="ORF">LALA0_S01e16622g</name>
</gene>
<organism evidence="10 11">
    <name type="scientific">Lachancea lanzarotensis</name>
    <dbReference type="NCBI Taxonomy" id="1245769"/>
    <lineage>
        <taxon>Eukaryota</taxon>
        <taxon>Fungi</taxon>
        <taxon>Dikarya</taxon>
        <taxon>Ascomycota</taxon>
        <taxon>Saccharomycotina</taxon>
        <taxon>Saccharomycetes</taxon>
        <taxon>Saccharomycetales</taxon>
        <taxon>Saccharomycetaceae</taxon>
        <taxon>Lachancea</taxon>
    </lineage>
</organism>
<feature type="domain" description="Sbe2/Sbe22 C-terminal" evidence="7">
    <location>
        <begin position="521"/>
        <end position="832"/>
    </location>
</feature>
<comment type="subcellular location">
    <subcellularLocation>
        <location evidence="1">Golgi apparatus</location>
    </subcellularLocation>
</comment>
<proteinExistence type="predicted"/>
<feature type="region of interest" description="Disordered" evidence="6">
    <location>
        <begin position="360"/>
        <end position="412"/>
    </location>
</feature>
<evidence type="ECO:0000259" key="7">
    <source>
        <dbReference type="Pfam" id="PF17076"/>
    </source>
</evidence>
<dbReference type="GO" id="GO:0015031">
    <property type="term" value="P:protein transport"/>
    <property type="evidence" value="ECO:0007669"/>
    <property type="project" value="UniProtKB-KW"/>
</dbReference>
<name>A0A0C7MLJ1_9SACH</name>
<keyword evidence="2" id="KW-0813">Transport</keyword>
<dbReference type="AlphaFoldDB" id="A0A0C7MLJ1"/>
<dbReference type="GO" id="GO:0005794">
    <property type="term" value="C:Golgi apparatus"/>
    <property type="evidence" value="ECO:0007669"/>
    <property type="project" value="UniProtKB-SubCell"/>
</dbReference>
<evidence type="ECO:0000259" key="9">
    <source>
        <dbReference type="Pfam" id="PF22876"/>
    </source>
</evidence>
<keyword evidence="11" id="KW-1185">Reference proteome</keyword>
<feature type="compositionally biased region" description="Polar residues" evidence="6">
    <location>
        <begin position="199"/>
        <end position="232"/>
    </location>
</feature>